<dbReference type="Ensembl" id="ENSNFUT00015032231.1">
    <property type="protein sequence ID" value="ENSNFUP00015030844.1"/>
    <property type="gene ID" value="ENSNFUG00015015052.1"/>
</dbReference>
<reference evidence="2" key="1">
    <citation type="submission" date="2014-08" db="EMBL/GenBank/DDBJ databases">
        <authorList>
            <person name="Senf B."/>
            <person name="Petzold A."/>
            <person name="Downie B.R."/>
            <person name="Koch P."/>
            <person name="Platzer M."/>
        </authorList>
    </citation>
    <scope>NUCLEOTIDE SEQUENCE [LARGE SCALE GENOMIC DNA]</scope>
    <source>
        <strain evidence="2">GRZ</strain>
    </source>
</reference>
<evidence type="ECO:0000313" key="2">
    <source>
        <dbReference type="Ensembl" id="ENSNFUP00015030844.1"/>
    </source>
</evidence>
<evidence type="ECO:0000313" key="3">
    <source>
        <dbReference type="Proteomes" id="UP000694548"/>
    </source>
</evidence>
<reference evidence="2" key="3">
    <citation type="submission" date="2025-09" db="UniProtKB">
        <authorList>
            <consortium name="Ensembl"/>
        </authorList>
    </citation>
    <scope>IDENTIFICATION</scope>
</reference>
<sequence>MALKAALTWLCLISGVSFSGAAETSPMNCDSALFMNLTAGLKMVAECEEFSQWSSKQRAELLILMRDLTESLHNNQLKECQSAEWRKCPLANAPANGGLVCATAANRTFCKPMCNSGHDFAFLRRSRLFDECSEQTNYKWNSQYGGGTRLAVCNKESIQISGAKSAYFPNDCLTTRSSDGMQRSIFDHTAASWWTTAEPGAQTDGRNVGNMFRHINERTDSQRLNLQHQVFTLVLTDSGLPSKIWLSPCCCVIIQ</sequence>
<evidence type="ECO:0000256" key="1">
    <source>
        <dbReference type="SAM" id="SignalP"/>
    </source>
</evidence>
<dbReference type="GeneTree" id="ENSGT00610000086460"/>
<reference evidence="2" key="2">
    <citation type="submission" date="2025-08" db="UniProtKB">
        <authorList>
            <consortium name="Ensembl"/>
        </authorList>
    </citation>
    <scope>IDENTIFICATION</scope>
</reference>
<keyword evidence="3" id="KW-1185">Reference proteome</keyword>
<name>A0A8C6MA40_NOTFU</name>
<dbReference type="AlphaFoldDB" id="A0A8C6MA40"/>
<keyword evidence="1" id="KW-0732">Signal</keyword>
<proteinExistence type="predicted"/>
<feature type="chain" id="PRO_5034031665" evidence="1">
    <location>
        <begin position="22"/>
        <end position="255"/>
    </location>
</feature>
<dbReference type="Proteomes" id="UP000694548">
    <property type="component" value="Chromosome sgr03"/>
</dbReference>
<gene>
    <name evidence="2" type="primary">si:ch1073-126c3.2</name>
</gene>
<accession>A0A8C6MA40</accession>
<protein>
    <submittedName>
        <fullName evidence="2">Si:ch1073-126c3.2</fullName>
    </submittedName>
</protein>
<organism evidence="2 3">
    <name type="scientific">Nothobranchius furzeri</name>
    <name type="common">Turquoise killifish</name>
    <dbReference type="NCBI Taxonomy" id="105023"/>
    <lineage>
        <taxon>Eukaryota</taxon>
        <taxon>Metazoa</taxon>
        <taxon>Chordata</taxon>
        <taxon>Craniata</taxon>
        <taxon>Vertebrata</taxon>
        <taxon>Euteleostomi</taxon>
        <taxon>Actinopterygii</taxon>
        <taxon>Neopterygii</taxon>
        <taxon>Teleostei</taxon>
        <taxon>Neoteleostei</taxon>
        <taxon>Acanthomorphata</taxon>
        <taxon>Ovalentaria</taxon>
        <taxon>Atherinomorphae</taxon>
        <taxon>Cyprinodontiformes</taxon>
        <taxon>Nothobranchiidae</taxon>
        <taxon>Nothobranchius</taxon>
    </lineage>
</organism>
<feature type="signal peptide" evidence="1">
    <location>
        <begin position="1"/>
        <end position="21"/>
    </location>
</feature>